<evidence type="ECO:0000256" key="4">
    <source>
        <dbReference type="ARBA" id="ARBA00023125"/>
    </source>
</evidence>
<dbReference type="GO" id="GO:0016987">
    <property type="term" value="F:sigma factor activity"/>
    <property type="evidence" value="ECO:0007669"/>
    <property type="project" value="UniProtKB-KW"/>
</dbReference>
<dbReference type="InterPro" id="IPR013249">
    <property type="entry name" value="RNA_pol_sigma70_r4_t2"/>
</dbReference>
<dbReference type="InterPro" id="IPR013325">
    <property type="entry name" value="RNA_pol_sigma_r2"/>
</dbReference>
<dbReference type="GO" id="GO:0003677">
    <property type="term" value="F:DNA binding"/>
    <property type="evidence" value="ECO:0007669"/>
    <property type="project" value="UniProtKB-KW"/>
</dbReference>
<proteinExistence type="inferred from homology"/>
<organism evidence="8 9">
    <name type="scientific">Clostridium bornimense</name>
    <dbReference type="NCBI Taxonomy" id="1216932"/>
    <lineage>
        <taxon>Bacteria</taxon>
        <taxon>Bacillati</taxon>
        <taxon>Bacillota</taxon>
        <taxon>Clostridia</taxon>
        <taxon>Eubacteriales</taxon>
        <taxon>Clostridiaceae</taxon>
        <taxon>Clostridium</taxon>
    </lineage>
</organism>
<evidence type="ECO:0000256" key="5">
    <source>
        <dbReference type="ARBA" id="ARBA00023163"/>
    </source>
</evidence>
<dbReference type="InterPro" id="IPR036388">
    <property type="entry name" value="WH-like_DNA-bd_sf"/>
</dbReference>
<comment type="similarity">
    <text evidence="1">Belongs to the sigma-70 factor family. ECF subfamily.</text>
</comment>
<dbReference type="RefSeq" id="WP_044040057.1">
    <property type="nucleotide sequence ID" value="NZ_HG917869.1"/>
</dbReference>
<feature type="domain" description="RNA polymerase sigma factor 70 region 4 type 2" evidence="7">
    <location>
        <begin position="124"/>
        <end position="173"/>
    </location>
</feature>
<evidence type="ECO:0000256" key="2">
    <source>
        <dbReference type="ARBA" id="ARBA00023015"/>
    </source>
</evidence>
<feature type="domain" description="RNA polymerase sigma-70 region 2" evidence="6">
    <location>
        <begin position="23"/>
        <end position="88"/>
    </location>
</feature>
<dbReference type="CDD" id="cd06171">
    <property type="entry name" value="Sigma70_r4"/>
    <property type="match status" value="1"/>
</dbReference>
<dbReference type="InterPro" id="IPR007627">
    <property type="entry name" value="RNA_pol_sigma70_r2"/>
</dbReference>
<dbReference type="Pfam" id="PF08281">
    <property type="entry name" value="Sigma70_r4_2"/>
    <property type="match status" value="1"/>
</dbReference>
<evidence type="ECO:0000313" key="9">
    <source>
        <dbReference type="Proteomes" id="UP000019426"/>
    </source>
</evidence>
<dbReference type="Pfam" id="PF04542">
    <property type="entry name" value="Sigma70_r2"/>
    <property type="match status" value="1"/>
</dbReference>
<dbReference type="KEGG" id="clt:CM240_2747"/>
<dbReference type="AlphaFoldDB" id="W6S1U6"/>
<dbReference type="Proteomes" id="UP000019426">
    <property type="component" value="Chromosome M2/40_rep2"/>
</dbReference>
<dbReference type="OrthoDB" id="9784984at2"/>
<dbReference type="eggNOG" id="COG1595">
    <property type="taxonomic scope" value="Bacteria"/>
</dbReference>
<dbReference type="STRING" id="1216932.CM240_2747"/>
<name>W6S1U6_9CLOT</name>
<evidence type="ECO:0000256" key="3">
    <source>
        <dbReference type="ARBA" id="ARBA00023082"/>
    </source>
</evidence>
<keyword evidence="2" id="KW-0805">Transcription regulation</keyword>
<dbReference type="Gene3D" id="1.10.1740.10">
    <property type="match status" value="1"/>
</dbReference>
<evidence type="ECO:0000259" key="6">
    <source>
        <dbReference type="Pfam" id="PF04542"/>
    </source>
</evidence>
<dbReference type="SUPFAM" id="SSF88946">
    <property type="entry name" value="Sigma2 domain of RNA polymerase sigma factors"/>
    <property type="match status" value="1"/>
</dbReference>
<reference evidence="8 9" key="1">
    <citation type="submission" date="2013-11" db="EMBL/GenBank/DDBJ databases">
        <title>Complete genome sequence of Clostridum sp. M2/40.</title>
        <authorList>
            <person name="Wibberg D."/>
            <person name="Puehler A."/>
            <person name="Schlueter A."/>
        </authorList>
    </citation>
    <scope>NUCLEOTIDE SEQUENCE [LARGE SCALE GENOMIC DNA]</scope>
    <source>
        <strain evidence="9">M2/40</strain>
    </source>
</reference>
<gene>
    <name evidence="8" type="ORF">CM240_2747</name>
</gene>
<dbReference type="InterPro" id="IPR039425">
    <property type="entry name" value="RNA_pol_sigma-70-like"/>
</dbReference>
<dbReference type="NCBIfam" id="TIGR02937">
    <property type="entry name" value="sigma70-ECF"/>
    <property type="match status" value="1"/>
</dbReference>
<evidence type="ECO:0000259" key="7">
    <source>
        <dbReference type="Pfam" id="PF08281"/>
    </source>
</evidence>
<dbReference type="GO" id="GO:0006352">
    <property type="term" value="P:DNA-templated transcription initiation"/>
    <property type="evidence" value="ECO:0007669"/>
    <property type="project" value="InterPro"/>
</dbReference>
<dbReference type="HOGENOM" id="CLU_047691_3_4_9"/>
<dbReference type="Gene3D" id="1.10.10.10">
    <property type="entry name" value="Winged helix-like DNA-binding domain superfamily/Winged helix DNA-binding domain"/>
    <property type="match status" value="1"/>
</dbReference>
<accession>W6S1U6</accession>
<keyword evidence="5" id="KW-0804">Transcription</keyword>
<evidence type="ECO:0000313" key="8">
    <source>
        <dbReference type="EMBL" id="CDM69864.1"/>
    </source>
</evidence>
<dbReference type="PANTHER" id="PTHR43133:SF8">
    <property type="entry name" value="RNA POLYMERASE SIGMA FACTOR HI_1459-RELATED"/>
    <property type="match status" value="1"/>
</dbReference>
<dbReference type="EMBL" id="HG917869">
    <property type="protein sequence ID" value="CDM69864.1"/>
    <property type="molecule type" value="Genomic_DNA"/>
</dbReference>
<keyword evidence="4" id="KW-0238">DNA-binding</keyword>
<sequence length="190" mass="22421">MGQSDNELIKEIIYGNQAAMELLVKRHYSMVHSFVYRLTGDYNLSYDLTQEIFIKMMKSLNRYDCKKGNFKSWILKISSNHCRDYFRTSIYKQRNEFSDINEVEIKSDENIIDLLEIKEDRILVKSAIDNLPTLQREAIILKYYHDLKIKEISNITGDMENTIKSRLFSGIKNLKKYLGGGIHEKNRHAR</sequence>
<dbReference type="PANTHER" id="PTHR43133">
    <property type="entry name" value="RNA POLYMERASE ECF-TYPE SIGMA FACTO"/>
    <property type="match status" value="1"/>
</dbReference>
<dbReference type="InterPro" id="IPR014284">
    <property type="entry name" value="RNA_pol_sigma-70_dom"/>
</dbReference>
<dbReference type="InterPro" id="IPR013324">
    <property type="entry name" value="RNA_pol_sigma_r3/r4-like"/>
</dbReference>
<keyword evidence="3" id="KW-0731">Sigma factor</keyword>
<dbReference type="PATRIC" id="fig|1216932.3.peg.2709"/>
<evidence type="ECO:0000256" key="1">
    <source>
        <dbReference type="ARBA" id="ARBA00010641"/>
    </source>
</evidence>
<protein>
    <submittedName>
        <fullName evidence="8">RNA polymerase sigma factor</fullName>
    </submittedName>
</protein>
<keyword evidence="9" id="KW-1185">Reference proteome</keyword>
<dbReference type="SUPFAM" id="SSF88659">
    <property type="entry name" value="Sigma3 and sigma4 domains of RNA polymerase sigma factors"/>
    <property type="match status" value="1"/>
</dbReference>